<evidence type="ECO:0000313" key="4">
    <source>
        <dbReference type="Proteomes" id="UP000051913"/>
    </source>
</evidence>
<name>A0A0R3LBZ1_9BRAD</name>
<evidence type="ECO:0000256" key="1">
    <source>
        <dbReference type="SAM" id="MobiDB-lite"/>
    </source>
</evidence>
<dbReference type="EMBL" id="LLXX01000142">
    <property type="protein sequence ID" value="KRR03279.1"/>
    <property type="molecule type" value="Genomic_DNA"/>
</dbReference>
<keyword evidence="2" id="KW-0812">Transmembrane</keyword>
<sequence length="151" mass="16235">MPTKIPNPEADASQQVPPRRHDAGSGANETTDGLDASTEALRHAAEDTPSGALPDDLEKAPVFDRADLAPKIEVAVMVKKKHGVMIETPTEARQAEPGPSILLLLIISVSIAVIAMAFVWFLFFRYLVSGCVLTPTISRPVMWTNCHGGPH</sequence>
<feature type="transmembrane region" description="Helical" evidence="2">
    <location>
        <begin position="101"/>
        <end position="123"/>
    </location>
</feature>
<evidence type="ECO:0000313" key="3">
    <source>
        <dbReference type="EMBL" id="KRR03279.1"/>
    </source>
</evidence>
<dbReference type="AlphaFoldDB" id="A0A0R3LBZ1"/>
<comment type="caution">
    <text evidence="3">The sequence shown here is derived from an EMBL/GenBank/DDBJ whole genome shotgun (WGS) entry which is preliminary data.</text>
</comment>
<dbReference type="RefSeq" id="WP_156438634.1">
    <property type="nucleotide sequence ID" value="NZ_LLXX01000142.1"/>
</dbReference>
<feature type="region of interest" description="Disordered" evidence="1">
    <location>
        <begin position="1"/>
        <end position="57"/>
    </location>
</feature>
<proteinExistence type="predicted"/>
<dbReference type="Proteomes" id="UP000051913">
    <property type="component" value="Unassembled WGS sequence"/>
</dbReference>
<reference evidence="3 4" key="1">
    <citation type="submission" date="2014-03" db="EMBL/GenBank/DDBJ databases">
        <title>Bradyrhizobium valentinum sp. nov., isolated from effective nodules of Lupinus mariae-josephae, a lupine endemic of basic-lime soils in Eastern Spain.</title>
        <authorList>
            <person name="Duran D."/>
            <person name="Rey L."/>
            <person name="Navarro A."/>
            <person name="Busquets A."/>
            <person name="Imperial J."/>
            <person name="Ruiz-Argueso T."/>
        </authorList>
    </citation>
    <scope>NUCLEOTIDE SEQUENCE [LARGE SCALE GENOMIC DNA]</scope>
    <source>
        <strain evidence="3 4">LmjM3</strain>
    </source>
</reference>
<dbReference type="STRING" id="1518501.CQ10_38105"/>
<accession>A0A0R3LBZ1</accession>
<protein>
    <submittedName>
        <fullName evidence="3">Uncharacterized protein</fullName>
    </submittedName>
</protein>
<evidence type="ECO:0000256" key="2">
    <source>
        <dbReference type="SAM" id="Phobius"/>
    </source>
</evidence>
<keyword evidence="4" id="KW-1185">Reference proteome</keyword>
<keyword evidence="2" id="KW-1133">Transmembrane helix</keyword>
<gene>
    <name evidence="3" type="ORF">CP49_15195</name>
</gene>
<dbReference type="OrthoDB" id="8251097at2"/>
<organism evidence="3 4">
    <name type="scientific">Bradyrhizobium valentinum</name>
    <dbReference type="NCBI Taxonomy" id="1518501"/>
    <lineage>
        <taxon>Bacteria</taxon>
        <taxon>Pseudomonadati</taxon>
        <taxon>Pseudomonadota</taxon>
        <taxon>Alphaproteobacteria</taxon>
        <taxon>Hyphomicrobiales</taxon>
        <taxon>Nitrobacteraceae</taxon>
        <taxon>Bradyrhizobium</taxon>
    </lineage>
</organism>
<keyword evidence="2" id="KW-0472">Membrane</keyword>